<dbReference type="AlphaFoldDB" id="A0AAX4JP98"/>
<feature type="compositionally biased region" description="Basic residues" evidence="2">
    <location>
        <begin position="40"/>
        <end position="50"/>
    </location>
</feature>
<gene>
    <name evidence="3" type="ORF">L201_001597</name>
</gene>
<reference evidence="3 4" key="1">
    <citation type="submission" date="2024-01" db="EMBL/GenBank/DDBJ databases">
        <title>Comparative genomics of Cryptococcus and Kwoniella reveals pathogenesis evolution and contrasting modes of karyotype evolution via chromosome fusion or intercentromeric recombination.</title>
        <authorList>
            <person name="Coelho M.A."/>
            <person name="David-Palma M."/>
            <person name="Shea T."/>
            <person name="Bowers K."/>
            <person name="McGinley-Smith S."/>
            <person name="Mohammad A.W."/>
            <person name="Gnirke A."/>
            <person name="Yurkov A.M."/>
            <person name="Nowrousian M."/>
            <person name="Sun S."/>
            <person name="Cuomo C.A."/>
            <person name="Heitman J."/>
        </authorList>
    </citation>
    <scope>NUCLEOTIDE SEQUENCE [LARGE SCALE GENOMIC DNA]</scope>
    <source>
        <strain evidence="3 4">CBS 6074</strain>
    </source>
</reference>
<evidence type="ECO:0008006" key="5">
    <source>
        <dbReference type="Google" id="ProtNLM"/>
    </source>
</evidence>
<evidence type="ECO:0000313" key="4">
    <source>
        <dbReference type="Proteomes" id="UP001355207"/>
    </source>
</evidence>
<dbReference type="EMBL" id="CP144099">
    <property type="protein sequence ID" value="WWC86719.1"/>
    <property type="molecule type" value="Genomic_DNA"/>
</dbReference>
<organism evidence="3 4">
    <name type="scientific">Kwoniella dendrophila CBS 6074</name>
    <dbReference type="NCBI Taxonomy" id="1295534"/>
    <lineage>
        <taxon>Eukaryota</taxon>
        <taxon>Fungi</taxon>
        <taxon>Dikarya</taxon>
        <taxon>Basidiomycota</taxon>
        <taxon>Agaricomycotina</taxon>
        <taxon>Tremellomycetes</taxon>
        <taxon>Tremellales</taxon>
        <taxon>Cryptococcaceae</taxon>
        <taxon>Kwoniella</taxon>
    </lineage>
</organism>
<name>A0AAX4JP98_9TREE</name>
<keyword evidence="1" id="KW-0175">Coiled coil</keyword>
<feature type="coiled-coil region" evidence="1">
    <location>
        <begin position="307"/>
        <end position="334"/>
    </location>
</feature>
<dbReference type="RefSeq" id="XP_066073482.1">
    <property type="nucleotide sequence ID" value="XM_066217385.1"/>
</dbReference>
<keyword evidence="4" id="KW-1185">Reference proteome</keyword>
<feature type="compositionally biased region" description="Polar residues" evidence="2">
    <location>
        <begin position="460"/>
        <end position="470"/>
    </location>
</feature>
<evidence type="ECO:0000313" key="3">
    <source>
        <dbReference type="EMBL" id="WWC86719.1"/>
    </source>
</evidence>
<dbReference type="GeneID" id="91092269"/>
<evidence type="ECO:0000256" key="2">
    <source>
        <dbReference type="SAM" id="MobiDB-lite"/>
    </source>
</evidence>
<feature type="compositionally biased region" description="Basic residues" evidence="2">
    <location>
        <begin position="63"/>
        <end position="72"/>
    </location>
</feature>
<feature type="region of interest" description="Disordered" evidence="2">
    <location>
        <begin position="1"/>
        <end position="106"/>
    </location>
</feature>
<evidence type="ECO:0000256" key="1">
    <source>
        <dbReference type="SAM" id="Coils"/>
    </source>
</evidence>
<feature type="region of interest" description="Disordered" evidence="2">
    <location>
        <begin position="214"/>
        <end position="247"/>
    </location>
</feature>
<dbReference type="Proteomes" id="UP001355207">
    <property type="component" value="Chromosome 2"/>
</dbReference>
<feature type="region of interest" description="Disordered" evidence="2">
    <location>
        <begin position="138"/>
        <end position="177"/>
    </location>
</feature>
<feature type="compositionally biased region" description="Polar residues" evidence="2">
    <location>
        <begin position="218"/>
        <end position="247"/>
    </location>
</feature>
<protein>
    <recommendedName>
        <fullName evidence="5">TPX2 C-terminal domain-containing protein</fullName>
    </recommendedName>
</protein>
<sequence>MQDRRLPYQPEPPGHHPYYRAGTHQPRPSQEDDIESAQRRLARKLQRRAKAAVVKPKSPRPIQHTRKSRSGRKQLNIGKGAQDQEYEEDEQPSSKRQKLSAAAKVANSRVVKNVYKPNERITIAATARRMGFLSHGKASKPVHLADRRRKNNRPSVKPFNENDFLHLKPNQSFSSSSETEKARMHWNRRPVYHPTNGVPFTFHFETQQHPAHYAHSAHNMTSAQSWTQQDSYRPNSQLPPSGITNSPNWPTIASSFSTVKNGYKAPASVRTLSQVDREDRRGIEYREYRDYKQKEADVEERRRWEAMAQEEQRIRELERIEEQIQARVRHQELERRAFIEHQQQEERERLWIYEQMERKRREDEACQKDLRGITVKNKWKLPEDHFLKISSKSGQVESSNSALNQSPSQANYSDHQSRSAASQSRHNETIHTTARQQHRLSPARADQTSAMLPSVPQMPTEDSSIQLHTQHQVDEQRKPYSIDLSEQTGIDESRTPGISQRQKNNLMPRSYTCDTSFQQNALPAPPAGNIAQVAKYCRDHARLPPPTPQGRAIPRFHKPIPPKQPSFGVPRLPDMSRLAITPVSHPQIVQHHVQYDRMKDQPPYGYQVAPLSVISTNSYKRQIFSHPTS</sequence>
<proteinExistence type="predicted"/>
<feature type="region of interest" description="Disordered" evidence="2">
    <location>
        <begin position="392"/>
        <end position="476"/>
    </location>
</feature>
<feature type="compositionally biased region" description="Polar residues" evidence="2">
    <location>
        <begin position="392"/>
        <end position="435"/>
    </location>
</feature>
<accession>A0AAX4JP98</accession>